<feature type="non-terminal residue" evidence="5">
    <location>
        <position position="128"/>
    </location>
</feature>
<keyword evidence="2 3" id="KW-0732">Signal</keyword>
<feature type="signal peptide" evidence="3">
    <location>
        <begin position="1"/>
        <end position="25"/>
    </location>
</feature>
<keyword evidence="6" id="KW-1185">Reference proteome</keyword>
<dbReference type="GO" id="GO:0016020">
    <property type="term" value="C:membrane"/>
    <property type="evidence" value="ECO:0007669"/>
    <property type="project" value="UniProtKB-SubCell"/>
</dbReference>
<organism evidence="5 6">
    <name type="scientific">Pisum sativum</name>
    <name type="common">Garden pea</name>
    <name type="synonym">Lathyrus oleraceus</name>
    <dbReference type="NCBI Taxonomy" id="3888"/>
    <lineage>
        <taxon>Eukaryota</taxon>
        <taxon>Viridiplantae</taxon>
        <taxon>Streptophyta</taxon>
        <taxon>Embryophyta</taxon>
        <taxon>Tracheophyta</taxon>
        <taxon>Spermatophyta</taxon>
        <taxon>Magnoliopsida</taxon>
        <taxon>eudicotyledons</taxon>
        <taxon>Gunneridae</taxon>
        <taxon>Pentapetalae</taxon>
        <taxon>rosids</taxon>
        <taxon>fabids</taxon>
        <taxon>Fabales</taxon>
        <taxon>Fabaceae</taxon>
        <taxon>Papilionoideae</taxon>
        <taxon>50 kb inversion clade</taxon>
        <taxon>NPAAA clade</taxon>
        <taxon>Hologalegina</taxon>
        <taxon>IRL clade</taxon>
        <taxon>Fabeae</taxon>
        <taxon>Lathyrus</taxon>
    </lineage>
</organism>
<feature type="chain" id="PRO_5039126442" description="Wall-associated receptor kinase galacturonan-binding domain-containing protein" evidence="3">
    <location>
        <begin position="26"/>
        <end position="128"/>
    </location>
</feature>
<evidence type="ECO:0000313" key="5">
    <source>
        <dbReference type="EMBL" id="KAI5394264.1"/>
    </source>
</evidence>
<dbReference type="AlphaFoldDB" id="A0A9D4W411"/>
<evidence type="ECO:0000256" key="3">
    <source>
        <dbReference type="SAM" id="SignalP"/>
    </source>
</evidence>
<dbReference type="PANTHER" id="PTHR33138:SF30">
    <property type="entry name" value="LEAF RUST 10 DISEASE-RESISTANCE LOCUS RECEPTOR-LIKE PROTEIN KINASE-LIKE 2.7"/>
    <property type="match status" value="1"/>
</dbReference>
<dbReference type="GO" id="GO:0030247">
    <property type="term" value="F:polysaccharide binding"/>
    <property type="evidence" value="ECO:0007669"/>
    <property type="project" value="InterPro"/>
</dbReference>
<dbReference type="Gramene" id="Psat06G0109000-T5">
    <property type="protein sequence ID" value="KAI5394264.1"/>
    <property type="gene ID" value="KIW84_061090"/>
</dbReference>
<dbReference type="Proteomes" id="UP001058974">
    <property type="component" value="Chromosome 6"/>
</dbReference>
<dbReference type="EMBL" id="JAMSHJ010000006">
    <property type="protein sequence ID" value="KAI5394264.1"/>
    <property type="molecule type" value="Genomic_DNA"/>
</dbReference>
<gene>
    <name evidence="5" type="ORF">KIW84_061090</name>
</gene>
<evidence type="ECO:0000256" key="2">
    <source>
        <dbReference type="ARBA" id="ARBA00022729"/>
    </source>
</evidence>
<evidence type="ECO:0000259" key="4">
    <source>
        <dbReference type="Pfam" id="PF13947"/>
    </source>
</evidence>
<evidence type="ECO:0000256" key="1">
    <source>
        <dbReference type="ARBA" id="ARBA00004167"/>
    </source>
</evidence>
<dbReference type="InterPro" id="IPR025287">
    <property type="entry name" value="WAK_GUB"/>
</dbReference>
<comment type="caution">
    <text evidence="5">The sequence shown here is derived from an EMBL/GenBank/DDBJ whole genome shotgun (WGS) entry which is preliminary data.</text>
</comment>
<evidence type="ECO:0000313" key="6">
    <source>
        <dbReference type="Proteomes" id="UP001058974"/>
    </source>
</evidence>
<comment type="subcellular location">
    <subcellularLocation>
        <location evidence="1">Membrane</location>
        <topology evidence="1">Single-pass membrane protein</topology>
    </subcellularLocation>
</comment>
<protein>
    <recommendedName>
        <fullName evidence="4">Wall-associated receptor kinase galacturonan-binding domain-containing protein</fullName>
    </recommendedName>
</protein>
<dbReference type="PANTHER" id="PTHR33138">
    <property type="entry name" value="OS01G0690200 PROTEIN"/>
    <property type="match status" value="1"/>
</dbReference>
<accession>A0A9D4W411</accession>
<reference evidence="5 6" key="1">
    <citation type="journal article" date="2022" name="Nat. Genet.">
        <title>Improved pea reference genome and pan-genome highlight genomic features and evolutionary characteristics.</title>
        <authorList>
            <person name="Yang T."/>
            <person name="Liu R."/>
            <person name="Luo Y."/>
            <person name="Hu S."/>
            <person name="Wang D."/>
            <person name="Wang C."/>
            <person name="Pandey M.K."/>
            <person name="Ge S."/>
            <person name="Xu Q."/>
            <person name="Li N."/>
            <person name="Li G."/>
            <person name="Huang Y."/>
            <person name="Saxena R.K."/>
            <person name="Ji Y."/>
            <person name="Li M."/>
            <person name="Yan X."/>
            <person name="He Y."/>
            <person name="Liu Y."/>
            <person name="Wang X."/>
            <person name="Xiang C."/>
            <person name="Varshney R.K."/>
            <person name="Ding H."/>
            <person name="Gao S."/>
            <person name="Zong X."/>
        </authorList>
    </citation>
    <scope>NUCLEOTIDE SEQUENCE [LARGE SCALE GENOMIC DNA]</scope>
    <source>
        <strain evidence="5 6">cv. Zhongwan 6</strain>
    </source>
</reference>
<proteinExistence type="predicted"/>
<dbReference type="Pfam" id="PF13947">
    <property type="entry name" value="GUB_WAK_bind"/>
    <property type="match status" value="1"/>
</dbReference>
<sequence length="128" mass="15259">MVSVRCVIMFLFFWFLLLLPQLTYSKSQPCLSSCGKITNIRYPFRLKQDPEHCGNNRYELDCVNNVTRLSLYDGYYLVESINYNNYTIRVVDPNIHPTDCSSLPRFFLSQNNFTYYNDSKQRYYAKEN</sequence>
<name>A0A9D4W411_PEA</name>
<feature type="domain" description="Wall-associated receptor kinase galacturonan-binding" evidence="4">
    <location>
        <begin position="30"/>
        <end position="92"/>
    </location>
</feature>